<gene>
    <name evidence="1" type="ORF">CEXT_129131</name>
</gene>
<name>A0AAV4UES9_CAEEX</name>
<evidence type="ECO:0000313" key="2">
    <source>
        <dbReference type="Proteomes" id="UP001054945"/>
    </source>
</evidence>
<dbReference type="Proteomes" id="UP001054945">
    <property type="component" value="Unassembled WGS sequence"/>
</dbReference>
<dbReference type="EMBL" id="BPLR01012750">
    <property type="protein sequence ID" value="GIY56278.1"/>
    <property type="molecule type" value="Genomic_DNA"/>
</dbReference>
<proteinExistence type="predicted"/>
<evidence type="ECO:0000313" key="1">
    <source>
        <dbReference type="EMBL" id="GIY56278.1"/>
    </source>
</evidence>
<reference evidence="1 2" key="1">
    <citation type="submission" date="2021-06" db="EMBL/GenBank/DDBJ databases">
        <title>Caerostris extrusa draft genome.</title>
        <authorList>
            <person name="Kono N."/>
            <person name="Arakawa K."/>
        </authorList>
    </citation>
    <scope>NUCLEOTIDE SEQUENCE [LARGE SCALE GENOMIC DNA]</scope>
</reference>
<protein>
    <submittedName>
        <fullName evidence="1">Uncharacterized protein</fullName>
    </submittedName>
</protein>
<accession>A0AAV4UES9</accession>
<keyword evidence="2" id="KW-1185">Reference proteome</keyword>
<comment type="caution">
    <text evidence="1">The sequence shown here is derived from an EMBL/GenBank/DDBJ whole genome shotgun (WGS) entry which is preliminary data.</text>
</comment>
<organism evidence="1 2">
    <name type="scientific">Caerostris extrusa</name>
    <name type="common">Bark spider</name>
    <name type="synonym">Caerostris bankana</name>
    <dbReference type="NCBI Taxonomy" id="172846"/>
    <lineage>
        <taxon>Eukaryota</taxon>
        <taxon>Metazoa</taxon>
        <taxon>Ecdysozoa</taxon>
        <taxon>Arthropoda</taxon>
        <taxon>Chelicerata</taxon>
        <taxon>Arachnida</taxon>
        <taxon>Araneae</taxon>
        <taxon>Araneomorphae</taxon>
        <taxon>Entelegynae</taxon>
        <taxon>Araneoidea</taxon>
        <taxon>Araneidae</taxon>
        <taxon>Caerostris</taxon>
    </lineage>
</organism>
<sequence>MNWAQSRMALCKVMTNFRRFDTVQGYIYIYLYIYGWGAPPTDVGVVLWRGVRIKGGVVARVGDFRSPEGMVRGFASTCFNGVIATAN</sequence>
<dbReference type="AlphaFoldDB" id="A0AAV4UES9"/>